<gene>
    <name evidence="4" type="ORF">EV700_2325</name>
</gene>
<dbReference type="Pfam" id="PF04773">
    <property type="entry name" value="FecR"/>
    <property type="match status" value="1"/>
</dbReference>
<comment type="caution">
    <text evidence="4">The sequence shown here is derived from an EMBL/GenBank/DDBJ whole genome shotgun (WGS) entry which is preliminary data.</text>
</comment>
<feature type="compositionally biased region" description="Acidic residues" evidence="1">
    <location>
        <begin position="215"/>
        <end position="224"/>
    </location>
</feature>
<feature type="compositionally biased region" description="Polar residues" evidence="1">
    <location>
        <begin position="169"/>
        <end position="184"/>
    </location>
</feature>
<evidence type="ECO:0000256" key="2">
    <source>
        <dbReference type="SAM" id="SignalP"/>
    </source>
</evidence>
<name>A0A4Q7YN22_9GAMM</name>
<evidence type="ECO:0000259" key="3">
    <source>
        <dbReference type="Pfam" id="PF04773"/>
    </source>
</evidence>
<protein>
    <submittedName>
        <fullName evidence="4">FecR family protein</fullName>
    </submittedName>
</protein>
<feature type="chain" id="PRO_5020683241" evidence="2">
    <location>
        <begin position="29"/>
        <end position="1069"/>
    </location>
</feature>
<feature type="signal peptide" evidence="2">
    <location>
        <begin position="1"/>
        <end position="28"/>
    </location>
</feature>
<feature type="compositionally biased region" description="Low complexity" evidence="1">
    <location>
        <begin position="186"/>
        <end position="210"/>
    </location>
</feature>
<evidence type="ECO:0000256" key="1">
    <source>
        <dbReference type="SAM" id="MobiDB-lite"/>
    </source>
</evidence>
<dbReference type="PANTHER" id="PTHR38731:SF3">
    <property type="entry name" value="BLL6125 PROTEIN"/>
    <property type="match status" value="1"/>
</dbReference>
<evidence type="ECO:0000313" key="5">
    <source>
        <dbReference type="Proteomes" id="UP000292423"/>
    </source>
</evidence>
<feature type="region of interest" description="Disordered" evidence="1">
    <location>
        <begin position="169"/>
        <end position="261"/>
    </location>
</feature>
<dbReference type="Gene3D" id="2.60.120.1440">
    <property type="match status" value="1"/>
</dbReference>
<dbReference type="RefSeq" id="WP_130413937.1">
    <property type="nucleotide sequence ID" value="NZ_SHKX01000013.1"/>
</dbReference>
<feature type="domain" description="FecR protein" evidence="3">
    <location>
        <begin position="64"/>
        <end position="165"/>
    </location>
</feature>
<keyword evidence="5" id="KW-1185">Reference proteome</keyword>
<dbReference type="PANTHER" id="PTHR38731">
    <property type="entry name" value="LIPL45-RELATED LIPOPROTEIN-RELATED"/>
    <property type="match status" value="1"/>
</dbReference>
<proteinExistence type="predicted"/>
<accession>A0A4Q7YN22</accession>
<sequence length="1069" mass="109266">MNIRPNLLNPQGLLAAMVAMALSGAALADTAGRVNFVTGEVVAVKSDGSKRTLTRGDFINSGERIETNKGRVQIRFTDGSFLSLQPETVFGVDNYTFSKAQPESGSLLFNFVRGSMRTVSGAIGKVNRANYRVKTPVATIGIRGTGYSSRFVNGVLLVSVSKGMVNVANDQGNSNVSPGQTFQVRTGEAPAPAPENTTAGGRADQPQSDRSGGDDSQDNGDDGQDNQVADNTGAQGGTDNPLVAGEQTTGNGNTVLADDILGSGPVLKDTVTTTSNGNTTTAPLYSLASPMLPNLSDGGPSQTSNVSATFNATSYRGGLQNATIGGVSASSSGINAGTAQIVNVKTRIDADGDGISFGEWTNGDLGYTAFGSPSVLKLAANQFMPYIIGTTTGSMPTPGSNTYVRYTLTDATTPRVLAGSSLGGQLTQLTIGLDLSSTFLADIDMGLSLGSSAAGNLANYTTTARGVTATVSGNGLSFNNLQTTSREDSACSTSCLTSIDAFFSGTEGDTLGAAYVINGAQGSGIQGVAVLDQSASFNIRPVLDAASAYTFSSPLQRSDGLFHTLNVFATFDGNYGVAQGKLLDLHEGDALLFSLGTAQAVSLYTDPQLRYSLGEYNLGTITYDAYGTQNISSPFSYVIGLSPATLPAYNAKVTYDLAASGSQASTPRFAQPSTLATSLDKLSLTLNLGEGLLDVALQASTGTGTGKTTYTASRSGYSLPTLVNGGAFQLENRELLATASGADTSCNSQAGGGCDTRLSAFLMGSAGELLGVSYAIEDIDGKGNNRLYGVAGLGQSGSTVITNNIQGLLAGDSVTPSFSGMFVSDHKTGRGDLTYEGAITAIFNQSNGSLLASQHTDNLGVTFSYGQPTAPTPMNSTDVTHYKNTLSWGRLTGTGIASFNTDGSPNSDLIMAGNSLHYIVGTPTTASLAGATTTVTYNLVGGTSPTTLNKSTLPVGSLDSGSLNINFGTGTASLAMQVSLTLNNQSPAIASMATTGTLTGSALSFANFNTTDIAKCPTASCTWQAGGFLAGSRAEMAGVGYRLTLDAQTGATPDVVSGVAAFETTTPPL</sequence>
<evidence type="ECO:0000313" key="4">
    <source>
        <dbReference type="EMBL" id="RZU38394.1"/>
    </source>
</evidence>
<keyword evidence="2" id="KW-0732">Signal</keyword>
<dbReference type="InterPro" id="IPR006860">
    <property type="entry name" value="FecR"/>
</dbReference>
<dbReference type="AlphaFoldDB" id="A0A4Q7YN22"/>
<organism evidence="4 5">
    <name type="scientific">Fluviicoccus keumensis</name>
    <dbReference type="NCBI Taxonomy" id="1435465"/>
    <lineage>
        <taxon>Bacteria</taxon>
        <taxon>Pseudomonadati</taxon>
        <taxon>Pseudomonadota</taxon>
        <taxon>Gammaproteobacteria</taxon>
        <taxon>Moraxellales</taxon>
        <taxon>Moraxellaceae</taxon>
        <taxon>Fluviicoccus</taxon>
    </lineage>
</organism>
<dbReference type="EMBL" id="SHKX01000013">
    <property type="protein sequence ID" value="RZU38394.1"/>
    <property type="molecule type" value="Genomic_DNA"/>
</dbReference>
<reference evidence="4 5" key="1">
    <citation type="submission" date="2019-02" db="EMBL/GenBank/DDBJ databases">
        <title>Genomic Encyclopedia of Type Strains, Phase IV (KMG-IV): sequencing the most valuable type-strain genomes for metagenomic binning, comparative biology and taxonomic classification.</title>
        <authorList>
            <person name="Goeker M."/>
        </authorList>
    </citation>
    <scope>NUCLEOTIDE SEQUENCE [LARGE SCALE GENOMIC DNA]</scope>
    <source>
        <strain evidence="4 5">DSM 105135</strain>
    </source>
</reference>
<dbReference type="Proteomes" id="UP000292423">
    <property type="component" value="Unassembled WGS sequence"/>
</dbReference>
<dbReference type="OrthoDB" id="7028389at2"/>